<dbReference type="InterPro" id="IPR007603">
    <property type="entry name" value="Choline_transptr-like"/>
</dbReference>
<accession>A0ABM1SZ33</accession>
<keyword evidence="8" id="KW-1185">Reference proteome</keyword>
<evidence type="ECO:0000256" key="6">
    <source>
        <dbReference type="ARBA" id="ARBA00023180"/>
    </source>
</evidence>
<feature type="transmembrane region" description="Helical" evidence="7">
    <location>
        <begin position="369"/>
        <end position="390"/>
    </location>
</feature>
<dbReference type="PANTHER" id="PTHR12385">
    <property type="entry name" value="CHOLINE TRANSPORTER-LIKE (SLC FAMILY 44)"/>
    <property type="match status" value="1"/>
</dbReference>
<comment type="function">
    <text evidence="7">Choline transporter.</text>
</comment>
<evidence type="ECO:0000256" key="7">
    <source>
        <dbReference type="RuleBase" id="RU368066"/>
    </source>
</evidence>
<comment type="subcellular location">
    <subcellularLocation>
        <location evidence="7">Cell membrane</location>
        <topology evidence="7">Multi-pass membrane protein</topology>
    </subcellularLocation>
    <subcellularLocation>
        <location evidence="1">Membrane</location>
        <topology evidence="1">Multi-pass membrane protein</topology>
    </subcellularLocation>
</comment>
<dbReference type="RefSeq" id="XP_022248889.1">
    <property type="nucleotide sequence ID" value="XM_022393181.1"/>
</dbReference>
<feature type="transmembrane region" description="Helical" evidence="7">
    <location>
        <begin position="30"/>
        <end position="51"/>
    </location>
</feature>
<feature type="transmembrane region" description="Helical" evidence="7">
    <location>
        <begin position="450"/>
        <end position="477"/>
    </location>
</feature>
<feature type="transmembrane region" description="Helical" evidence="7">
    <location>
        <begin position="319"/>
        <end position="340"/>
    </location>
</feature>
<feature type="transmembrane region" description="Helical" evidence="7">
    <location>
        <begin position="500"/>
        <end position="522"/>
    </location>
</feature>
<evidence type="ECO:0000256" key="1">
    <source>
        <dbReference type="ARBA" id="ARBA00004141"/>
    </source>
</evidence>
<evidence type="ECO:0000313" key="9">
    <source>
        <dbReference type="RefSeq" id="XP_022248889.1"/>
    </source>
</evidence>
<gene>
    <name evidence="9" type="primary">LOC106465310</name>
</gene>
<evidence type="ECO:0000256" key="4">
    <source>
        <dbReference type="ARBA" id="ARBA00022989"/>
    </source>
</evidence>
<keyword evidence="5 7" id="KW-0472">Membrane</keyword>
<reference evidence="9" key="1">
    <citation type="submission" date="2025-08" db="UniProtKB">
        <authorList>
            <consortium name="RefSeq"/>
        </authorList>
    </citation>
    <scope>IDENTIFICATION</scope>
    <source>
        <tissue evidence="9">Muscle</tissue>
    </source>
</reference>
<keyword evidence="6" id="KW-0325">Glycoprotein</keyword>
<dbReference type="Pfam" id="PF04515">
    <property type="entry name" value="Choline_transpo"/>
    <property type="match status" value="1"/>
</dbReference>
<name>A0ABM1SZ33_LIMPO</name>
<evidence type="ECO:0000256" key="3">
    <source>
        <dbReference type="ARBA" id="ARBA00022692"/>
    </source>
</evidence>
<proteinExistence type="inferred from homology"/>
<sequence>MKISFIYDGEPFTYDPEFRGPIKNRSCTDILCLFLFLAFIAGWVVVAGFAYKHGDPRQLLYPTDSEGRICGKGEFEDKPYLFFFDLTKCIRGISSVLRGCPTPQVCVKRCPNSTFSTYPYIYIDVISLKKTDEIKKLKEKMICKNESLKNSQTIESLVKSGNCAPFYLKSSPLGGRCIPELFTKLGSAIIDDLSKDSLKDENGNNITTSVVEKAGKALALILNARQVGERIFQDFSRVWWILILLLLASMVLSFIWILLMRLVAGVMVWLSIICVTGLLGFGCYYSVKKYMSLEDQPGSDAAFSFTTNLKSYLALRDTWLAFAIISGVLLTILLLLLIFLRKRILIAIALIKEGSRAVGTMMSSLFFPIIPYIFLFALFVFWGSVAMYIASAGRPSYRIASNGSTELDLKIGNKCDPENFDETEEQNGVMCIFTSYDGDPNLFRAQIYNLFGLFWGMFFIVGVGQVSLAGAFASYYWSFNKPKDVPSFAVGLGFWRCTRYHLGSVAFGSLIIAIVRMIRVMLEYVDHKLKKYDNKVAKFALW</sequence>
<organism evidence="8 9">
    <name type="scientific">Limulus polyphemus</name>
    <name type="common">Atlantic horseshoe crab</name>
    <dbReference type="NCBI Taxonomy" id="6850"/>
    <lineage>
        <taxon>Eukaryota</taxon>
        <taxon>Metazoa</taxon>
        <taxon>Ecdysozoa</taxon>
        <taxon>Arthropoda</taxon>
        <taxon>Chelicerata</taxon>
        <taxon>Merostomata</taxon>
        <taxon>Xiphosura</taxon>
        <taxon>Limulidae</taxon>
        <taxon>Limulus</taxon>
    </lineage>
</organism>
<comment type="similarity">
    <text evidence="2 7">Belongs to the CTL (choline transporter-like) family.</text>
</comment>
<protein>
    <recommendedName>
        <fullName evidence="7">Choline transporter-like protein</fullName>
    </recommendedName>
</protein>
<evidence type="ECO:0000256" key="5">
    <source>
        <dbReference type="ARBA" id="ARBA00023136"/>
    </source>
</evidence>
<keyword evidence="4 7" id="KW-1133">Transmembrane helix</keyword>
<dbReference type="Proteomes" id="UP000694941">
    <property type="component" value="Unplaced"/>
</dbReference>
<dbReference type="PANTHER" id="PTHR12385:SF14">
    <property type="entry name" value="CHOLINE TRANSPORTER-LIKE 2"/>
    <property type="match status" value="1"/>
</dbReference>
<keyword evidence="3 7" id="KW-0812">Transmembrane</keyword>
<dbReference type="GeneID" id="106465310"/>
<evidence type="ECO:0000313" key="8">
    <source>
        <dbReference type="Proteomes" id="UP000694941"/>
    </source>
</evidence>
<feature type="transmembrane region" description="Helical" evidence="7">
    <location>
        <begin position="266"/>
        <end position="287"/>
    </location>
</feature>
<evidence type="ECO:0000256" key="2">
    <source>
        <dbReference type="ARBA" id="ARBA00007168"/>
    </source>
</evidence>
<feature type="transmembrane region" description="Helical" evidence="7">
    <location>
        <begin position="238"/>
        <end position="260"/>
    </location>
</feature>